<reference evidence="5" key="1">
    <citation type="journal article" date="2023" name="Science">
        <title>Elucidation of the pathway for biosynthesis of saponin adjuvants from the soapbark tree.</title>
        <authorList>
            <person name="Reed J."/>
            <person name="Orme A."/>
            <person name="El-Demerdash A."/>
            <person name="Owen C."/>
            <person name="Martin L.B.B."/>
            <person name="Misra R.C."/>
            <person name="Kikuchi S."/>
            <person name="Rejzek M."/>
            <person name="Martin A.C."/>
            <person name="Harkess A."/>
            <person name="Leebens-Mack J."/>
            <person name="Louveau T."/>
            <person name="Stephenson M.J."/>
            <person name="Osbourn A."/>
        </authorList>
    </citation>
    <scope>NUCLEOTIDE SEQUENCE</scope>
    <source>
        <strain evidence="5">S10</strain>
    </source>
</reference>
<keyword evidence="1" id="KW-0479">Metal-binding</keyword>
<comment type="caution">
    <text evidence="5">The sequence shown here is derived from an EMBL/GenBank/DDBJ whole genome shotgun (WGS) entry which is preliminary data.</text>
</comment>
<dbReference type="KEGG" id="qsa:O6P43_018209"/>
<organism evidence="5 6">
    <name type="scientific">Quillaja saponaria</name>
    <name type="common">Soap bark tree</name>
    <dbReference type="NCBI Taxonomy" id="32244"/>
    <lineage>
        <taxon>Eukaryota</taxon>
        <taxon>Viridiplantae</taxon>
        <taxon>Streptophyta</taxon>
        <taxon>Embryophyta</taxon>
        <taxon>Tracheophyta</taxon>
        <taxon>Spermatophyta</taxon>
        <taxon>Magnoliopsida</taxon>
        <taxon>eudicotyledons</taxon>
        <taxon>Gunneridae</taxon>
        <taxon>Pentapetalae</taxon>
        <taxon>rosids</taxon>
        <taxon>fabids</taxon>
        <taxon>Fabales</taxon>
        <taxon>Quillajaceae</taxon>
        <taxon>Quillaja</taxon>
    </lineage>
</organism>
<keyword evidence="3" id="KW-1133">Transmembrane helix</keyword>
<accession>A0AAD7LRU7</accession>
<dbReference type="EMBL" id="JARAOO010000007">
    <property type="protein sequence ID" value="KAJ7963068.1"/>
    <property type="molecule type" value="Genomic_DNA"/>
</dbReference>
<evidence type="ECO:0000313" key="6">
    <source>
        <dbReference type="Proteomes" id="UP001163823"/>
    </source>
</evidence>
<protein>
    <submittedName>
        <fullName evidence="5">1-aminocyclopropane-1-carboxylate oxidase 3</fullName>
    </submittedName>
</protein>
<dbReference type="PANTHER" id="PTHR34945:SF8">
    <property type="entry name" value="DOWNSTREAM TARGET OF AGL15-4"/>
    <property type="match status" value="1"/>
</dbReference>
<dbReference type="PANTHER" id="PTHR34945">
    <property type="entry name" value="2-OXOGLUTARATE (2OG) AND FE(II)-DEPENDENT OXYGENASE SUPERFAMILY PROTEIN"/>
    <property type="match status" value="1"/>
</dbReference>
<name>A0AAD7LRU7_QUISA</name>
<dbReference type="InterPro" id="IPR026992">
    <property type="entry name" value="DIOX_N"/>
</dbReference>
<dbReference type="Proteomes" id="UP001163823">
    <property type="component" value="Chromosome 7"/>
</dbReference>
<feature type="domain" description="Non-haem dioxygenase N-terminal" evidence="4">
    <location>
        <begin position="85"/>
        <end position="166"/>
    </location>
</feature>
<gene>
    <name evidence="5" type="ORF">O6P43_018209</name>
</gene>
<keyword evidence="3" id="KW-0472">Membrane</keyword>
<dbReference type="Pfam" id="PF14226">
    <property type="entry name" value="DIOX_N"/>
    <property type="match status" value="1"/>
</dbReference>
<dbReference type="AlphaFoldDB" id="A0AAD7LRU7"/>
<evidence type="ECO:0000259" key="4">
    <source>
        <dbReference type="Pfam" id="PF14226"/>
    </source>
</evidence>
<dbReference type="Gene3D" id="2.60.120.330">
    <property type="entry name" value="B-lactam Antibiotic, Isopenicillin N Synthase, Chain"/>
    <property type="match status" value="1"/>
</dbReference>
<dbReference type="SUPFAM" id="SSF51197">
    <property type="entry name" value="Clavaminate synthase-like"/>
    <property type="match status" value="1"/>
</dbReference>
<keyword evidence="3" id="KW-0812">Transmembrane</keyword>
<evidence type="ECO:0000313" key="5">
    <source>
        <dbReference type="EMBL" id="KAJ7963068.1"/>
    </source>
</evidence>
<evidence type="ECO:0000256" key="2">
    <source>
        <dbReference type="ARBA" id="ARBA00023004"/>
    </source>
</evidence>
<feature type="transmembrane region" description="Helical" evidence="3">
    <location>
        <begin position="372"/>
        <end position="389"/>
    </location>
</feature>
<evidence type="ECO:0000256" key="1">
    <source>
        <dbReference type="ARBA" id="ARBA00022723"/>
    </source>
</evidence>
<dbReference type="InterPro" id="IPR027443">
    <property type="entry name" value="IPNS-like_sf"/>
</dbReference>
<evidence type="ECO:0000256" key="3">
    <source>
        <dbReference type="SAM" id="Phobius"/>
    </source>
</evidence>
<keyword evidence="2" id="KW-0408">Iron</keyword>
<dbReference type="GO" id="GO:0046872">
    <property type="term" value="F:metal ion binding"/>
    <property type="evidence" value="ECO:0007669"/>
    <property type="project" value="UniProtKB-KW"/>
</dbReference>
<keyword evidence="6" id="KW-1185">Reference proteome</keyword>
<proteinExistence type="predicted"/>
<sequence length="392" mass="44417">MLSRFIQTSSFSSFIIFKMPTTPESMPEIPIDFRAPPPSPVASGRRSCVTNEDVLTEFLETSLRVPDLFLPDKFFPKQKYTETPPKIDFQLLSVSDEDHTVSNIILDSIARIGCLQLVNHGIADEQIRSAVVAATGIFQVPSEKRVAVMRSSEKQYGFDEEHGEEEGSELNEEFVWCRDDGLKLKMEGIWPIGYSNFSKKMETLLLSIEKVAEKISQLLLKNYAGKSINYVSDMIQQGHEVGTICCVYKHNRDNLADRWANSLKYDVIRMLIRGTDYSHALCLHVSDGFSEFHVYSKKGWLSFCPDKGALIITGGDQIQVLSGGHYKHVIGRPIFNGEKEDCNISMGFLYSPPRANNSQIYREKTITLGQQAFLAIILTLLYHFLVNLYKKF</sequence>